<dbReference type="InterPro" id="IPR037925">
    <property type="entry name" value="FlgE/F/G-like"/>
</dbReference>
<dbReference type="InterPro" id="IPR010930">
    <property type="entry name" value="Flg_bb/hook_C_dom"/>
</dbReference>
<dbReference type="GO" id="GO:0005829">
    <property type="term" value="C:cytosol"/>
    <property type="evidence" value="ECO:0007669"/>
    <property type="project" value="TreeGrafter"/>
</dbReference>
<proteinExistence type="inferred from homology"/>
<dbReference type="InterPro" id="IPR020013">
    <property type="entry name" value="Flagellar_FlgE/F/G"/>
</dbReference>
<evidence type="ECO:0000259" key="6">
    <source>
        <dbReference type="Pfam" id="PF06429"/>
    </source>
</evidence>
<accession>A0A7W6FX79</accession>
<keyword evidence="8" id="KW-0969">Cilium</keyword>
<evidence type="ECO:0000256" key="3">
    <source>
        <dbReference type="ARBA" id="ARBA00023143"/>
    </source>
</evidence>
<dbReference type="PANTHER" id="PTHR30435">
    <property type="entry name" value="FLAGELLAR PROTEIN"/>
    <property type="match status" value="1"/>
</dbReference>
<dbReference type="InterPro" id="IPR053967">
    <property type="entry name" value="LlgE_F_G-like_D1"/>
</dbReference>
<gene>
    <name evidence="8" type="ORF">GGR39_000688</name>
</gene>
<evidence type="ECO:0000259" key="5">
    <source>
        <dbReference type="Pfam" id="PF00460"/>
    </source>
</evidence>
<name>A0A7W6FX79_9SPHN</name>
<organism evidence="8 9">
    <name type="scientific">Novosphingobium fluoreni</name>
    <dbReference type="NCBI Taxonomy" id="1391222"/>
    <lineage>
        <taxon>Bacteria</taxon>
        <taxon>Pseudomonadati</taxon>
        <taxon>Pseudomonadota</taxon>
        <taxon>Alphaproteobacteria</taxon>
        <taxon>Sphingomonadales</taxon>
        <taxon>Sphingomonadaceae</taxon>
        <taxon>Novosphingobium</taxon>
    </lineage>
</organism>
<comment type="function">
    <text evidence="4">A flexible structure which links the flagellar filament to the drive apparatus in the basal body.</text>
</comment>
<dbReference type="GO" id="GO:0009425">
    <property type="term" value="C:bacterial-type flagellum basal body"/>
    <property type="evidence" value="ECO:0007669"/>
    <property type="project" value="UniProtKB-SubCell"/>
</dbReference>
<evidence type="ECO:0000259" key="7">
    <source>
        <dbReference type="Pfam" id="PF22692"/>
    </source>
</evidence>
<feature type="domain" description="Flagellar hook protein FlgE/F/G-like D1" evidence="7">
    <location>
        <begin position="83"/>
        <end position="162"/>
    </location>
</feature>
<dbReference type="AlphaFoldDB" id="A0A7W6FX79"/>
<reference evidence="8 9" key="1">
    <citation type="submission" date="2020-08" db="EMBL/GenBank/DDBJ databases">
        <title>Genomic Encyclopedia of Type Strains, Phase IV (KMG-IV): sequencing the most valuable type-strain genomes for metagenomic binning, comparative biology and taxonomic classification.</title>
        <authorList>
            <person name="Goeker M."/>
        </authorList>
    </citation>
    <scope>NUCLEOTIDE SEQUENCE [LARGE SCALE GENOMIC DNA]</scope>
    <source>
        <strain evidence="8 9">DSM 27568</strain>
    </source>
</reference>
<dbReference type="GO" id="GO:0009424">
    <property type="term" value="C:bacterial-type flagellum hook"/>
    <property type="evidence" value="ECO:0007669"/>
    <property type="project" value="TreeGrafter"/>
</dbReference>
<evidence type="ECO:0000256" key="4">
    <source>
        <dbReference type="RuleBase" id="RU362116"/>
    </source>
</evidence>
<evidence type="ECO:0000256" key="2">
    <source>
        <dbReference type="ARBA" id="ARBA00009677"/>
    </source>
</evidence>
<keyword evidence="9" id="KW-1185">Reference proteome</keyword>
<dbReference type="Pfam" id="PF06429">
    <property type="entry name" value="Flg_bbr_C"/>
    <property type="match status" value="1"/>
</dbReference>
<dbReference type="RefSeq" id="WP_058737779.1">
    <property type="nucleotide sequence ID" value="NZ_JACIDY010000001.1"/>
</dbReference>
<comment type="subcellular location">
    <subcellularLocation>
        <location evidence="1 4">Bacterial flagellum basal body</location>
    </subcellularLocation>
</comment>
<keyword evidence="8" id="KW-0966">Cell projection</keyword>
<evidence type="ECO:0000313" key="8">
    <source>
        <dbReference type="EMBL" id="MBB3939059.1"/>
    </source>
</evidence>
<sequence>MSYYTSISGLKNAQTDLNVISHNIANAETNGFKKSRVEFADIVAGSSFTNPKQQQGIGSAVDSITQNFSIGPVEQTGSALDVAITGDGFFSIKSPTGQTMFTRNGSFAVDEQGYINDGTGNRLQAFAGTATTGTPGDVKIPASKGTATFTGVTISPKGVINASYSDGSNDTVGTVALATFIAPTGLKQVGSSNWTQTGLSGAATFGAPDTAGNGALLSGSIEHSNVDVAEELVNLITAQRYFQANAKAIDTATQISQTIIGLRT</sequence>
<dbReference type="NCBIfam" id="TIGR03506">
    <property type="entry name" value="FlgEFG_subfam"/>
    <property type="match status" value="2"/>
</dbReference>
<dbReference type="Proteomes" id="UP000561459">
    <property type="component" value="Unassembled WGS sequence"/>
</dbReference>
<keyword evidence="8" id="KW-0282">Flagellum</keyword>
<comment type="caution">
    <text evidence="8">The sequence shown here is derived from an EMBL/GenBank/DDBJ whole genome shotgun (WGS) entry which is preliminary data.</text>
</comment>
<dbReference type="Pfam" id="PF00460">
    <property type="entry name" value="Flg_bb_rod"/>
    <property type="match status" value="1"/>
</dbReference>
<dbReference type="InterPro" id="IPR001444">
    <property type="entry name" value="Flag_bb_rod_N"/>
</dbReference>
<dbReference type="EMBL" id="JACIDY010000001">
    <property type="protein sequence ID" value="MBB3939059.1"/>
    <property type="molecule type" value="Genomic_DNA"/>
</dbReference>
<feature type="domain" description="Flagellar basal-body/hook protein C-terminal" evidence="6">
    <location>
        <begin position="218"/>
        <end position="262"/>
    </location>
</feature>
<keyword evidence="3 4" id="KW-0975">Bacterial flagellum</keyword>
<dbReference type="PANTHER" id="PTHR30435:SF1">
    <property type="entry name" value="FLAGELLAR HOOK PROTEIN FLGE"/>
    <property type="match status" value="1"/>
</dbReference>
<comment type="similarity">
    <text evidence="2 4">Belongs to the flagella basal body rod proteins family.</text>
</comment>
<dbReference type="Pfam" id="PF22692">
    <property type="entry name" value="LlgE_F_G_D1"/>
    <property type="match status" value="1"/>
</dbReference>
<protein>
    <recommendedName>
        <fullName evidence="4">Flagellar hook protein FlgE</fullName>
    </recommendedName>
</protein>
<dbReference type="GO" id="GO:0071978">
    <property type="term" value="P:bacterial-type flagellum-dependent swarming motility"/>
    <property type="evidence" value="ECO:0007669"/>
    <property type="project" value="TreeGrafter"/>
</dbReference>
<feature type="domain" description="Flagellar basal body rod protein N-terminal" evidence="5">
    <location>
        <begin position="4"/>
        <end position="33"/>
    </location>
</feature>
<evidence type="ECO:0000256" key="1">
    <source>
        <dbReference type="ARBA" id="ARBA00004117"/>
    </source>
</evidence>
<evidence type="ECO:0000313" key="9">
    <source>
        <dbReference type="Proteomes" id="UP000561459"/>
    </source>
</evidence>
<dbReference type="SUPFAM" id="SSF117143">
    <property type="entry name" value="Flagellar hook protein flgE"/>
    <property type="match status" value="1"/>
</dbReference>